<dbReference type="Proteomes" id="UP001215598">
    <property type="component" value="Unassembled WGS sequence"/>
</dbReference>
<feature type="compositionally biased region" description="Basic and acidic residues" evidence="1">
    <location>
        <begin position="155"/>
        <end position="166"/>
    </location>
</feature>
<keyword evidence="3" id="KW-1185">Reference proteome</keyword>
<reference evidence="2" key="1">
    <citation type="submission" date="2023-03" db="EMBL/GenBank/DDBJ databases">
        <title>Massive genome expansion in bonnet fungi (Mycena s.s.) driven by repeated elements and novel gene families across ecological guilds.</title>
        <authorList>
            <consortium name="Lawrence Berkeley National Laboratory"/>
            <person name="Harder C.B."/>
            <person name="Miyauchi S."/>
            <person name="Viragh M."/>
            <person name="Kuo A."/>
            <person name="Thoen E."/>
            <person name="Andreopoulos B."/>
            <person name="Lu D."/>
            <person name="Skrede I."/>
            <person name="Drula E."/>
            <person name="Henrissat B."/>
            <person name="Morin E."/>
            <person name="Kohler A."/>
            <person name="Barry K."/>
            <person name="LaButti K."/>
            <person name="Morin E."/>
            <person name="Salamov A."/>
            <person name="Lipzen A."/>
            <person name="Mereny Z."/>
            <person name="Hegedus B."/>
            <person name="Baldrian P."/>
            <person name="Stursova M."/>
            <person name="Weitz H."/>
            <person name="Taylor A."/>
            <person name="Grigoriev I.V."/>
            <person name="Nagy L.G."/>
            <person name="Martin F."/>
            <person name="Kauserud H."/>
        </authorList>
    </citation>
    <scope>NUCLEOTIDE SEQUENCE</scope>
    <source>
        <strain evidence="2">CBHHK182m</strain>
    </source>
</reference>
<proteinExistence type="predicted"/>
<evidence type="ECO:0000313" key="2">
    <source>
        <dbReference type="EMBL" id="KAJ7752867.1"/>
    </source>
</evidence>
<name>A0AAD7IZA2_9AGAR</name>
<gene>
    <name evidence="2" type="ORF">B0H16DRAFT_1317113</name>
</gene>
<evidence type="ECO:0000256" key="1">
    <source>
        <dbReference type="SAM" id="MobiDB-lite"/>
    </source>
</evidence>
<feature type="region of interest" description="Disordered" evidence="1">
    <location>
        <begin position="153"/>
        <end position="172"/>
    </location>
</feature>
<sequence>MYIQSKEEHYYYTSPPRQKIPLPDDIKEMFTLKPITCAEYTHLTPTLEREIFQRVQEGMQLTTIFPLTLGHRAEKLAAIDSPWSRWSVSVFQSIRRPAIEGGLSQVLNWDIQRGRDFLENVAHFVYCCDGYADQNLLTAAKMDKWLSRVDPPGEQFKRDMSDRDRSCAQNGLPEGSKRIAPVEFVFIG</sequence>
<protein>
    <submittedName>
        <fullName evidence="2">Uncharacterized protein</fullName>
    </submittedName>
</protein>
<accession>A0AAD7IZA2</accession>
<organism evidence="2 3">
    <name type="scientific">Mycena metata</name>
    <dbReference type="NCBI Taxonomy" id="1033252"/>
    <lineage>
        <taxon>Eukaryota</taxon>
        <taxon>Fungi</taxon>
        <taxon>Dikarya</taxon>
        <taxon>Basidiomycota</taxon>
        <taxon>Agaricomycotina</taxon>
        <taxon>Agaricomycetes</taxon>
        <taxon>Agaricomycetidae</taxon>
        <taxon>Agaricales</taxon>
        <taxon>Marasmiineae</taxon>
        <taxon>Mycenaceae</taxon>
        <taxon>Mycena</taxon>
    </lineage>
</organism>
<dbReference type="EMBL" id="JARKIB010000057">
    <property type="protein sequence ID" value="KAJ7752867.1"/>
    <property type="molecule type" value="Genomic_DNA"/>
</dbReference>
<evidence type="ECO:0000313" key="3">
    <source>
        <dbReference type="Proteomes" id="UP001215598"/>
    </source>
</evidence>
<comment type="caution">
    <text evidence="2">The sequence shown here is derived from an EMBL/GenBank/DDBJ whole genome shotgun (WGS) entry which is preliminary data.</text>
</comment>
<dbReference type="AlphaFoldDB" id="A0AAD7IZA2"/>